<dbReference type="CDD" id="cd05379">
    <property type="entry name" value="CAP_bacterial"/>
    <property type="match status" value="1"/>
</dbReference>
<dbReference type="OrthoDB" id="9783944at2"/>
<dbReference type="SUPFAM" id="SSF55797">
    <property type="entry name" value="PR-1-like"/>
    <property type="match status" value="1"/>
</dbReference>
<accession>A0A4S4BLJ6</accession>
<dbReference type="Pfam" id="PF14504">
    <property type="entry name" value="CAP_assoc_N"/>
    <property type="match status" value="1"/>
</dbReference>
<feature type="domain" description="SCP" evidence="2">
    <location>
        <begin position="257"/>
        <end position="370"/>
    </location>
</feature>
<evidence type="ECO:0000259" key="3">
    <source>
        <dbReference type="Pfam" id="PF14504"/>
    </source>
</evidence>
<feature type="region of interest" description="Disordered" evidence="1">
    <location>
        <begin position="75"/>
        <end position="94"/>
    </location>
</feature>
<evidence type="ECO:0000259" key="2">
    <source>
        <dbReference type="Pfam" id="PF00188"/>
    </source>
</evidence>
<evidence type="ECO:0000256" key="1">
    <source>
        <dbReference type="SAM" id="MobiDB-lite"/>
    </source>
</evidence>
<dbReference type="EMBL" id="SSNT01000026">
    <property type="protein sequence ID" value="THF75566.1"/>
    <property type="molecule type" value="Genomic_DNA"/>
</dbReference>
<keyword evidence="4" id="KW-0645">Protease</keyword>
<sequence>MPKVRNIIFLLLVAGGLWHFYGETFKQFGVQGVFEDIRSDVNGIKENPEVMAAFETLNKEFQLLISELTDQLSDKEQPIQKNVEKPTLDSPSEQSFSVHNVELGDDRSEVEGKVGTHKRSSLNEYGVNWVTYHDNYQNFFMVAYNQQNKVSGLYTNQDLVSSTKDITFKSSRDIVLSKLNEPLKSIRKGLVSYQIQNNQEYDTFLIDNHFVTIFYDKHENKTVTAIQIISDELEKQKAEYFTDPSEELKEGFEYQLFDLTNAARVNHGLSILSWEESVRETARNHSKDMADNNYFNHTNLEGQSPFDRMKEDDIAFRIAGENLATGQLSSIFAHEGLMNSLGHRENILQSGFESLGVGVAFNEESRPYYTENFLTQ</sequence>
<evidence type="ECO:0000313" key="5">
    <source>
        <dbReference type="Proteomes" id="UP000310334"/>
    </source>
</evidence>
<comment type="caution">
    <text evidence="4">The sequence shown here is derived from an EMBL/GenBank/DDBJ whole genome shotgun (WGS) entry which is preliminary data.</text>
</comment>
<reference evidence="4 5" key="1">
    <citation type="submission" date="2019-04" db="EMBL/GenBank/DDBJ databases">
        <title>Bacillus sediminilitoris sp. nov., isolated from a tidal flat sediment on the East China Sea.</title>
        <authorList>
            <person name="Wei Y."/>
            <person name="Mao H."/>
            <person name="Fang J."/>
        </authorList>
    </citation>
    <scope>NUCLEOTIDE SEQUENCE [LARGE SCALE GENOMIC DNA]</scope>
    <source>
        <strain evidence="4 5">DSL-17</strain>
    </source>
</reference>
<dbReference type="PANTHER" id="PTHR31157">
    <property type="entry name" value="SCP DOMAIN-CONTAINING PROTEIN"/>
    <property type="match status" value="1"/>
</dbReference>
<dbReference type="InterPro" id="IPR029410">
    <property type="entry name" value="CAP_assoc"/>
</dbReference>
<evidence type="ECO:0000313" key="4">
    <source>
        <dbReference type="EMBL" id="THF75566.1"/>
    </source>
</evidence>
<name>A0A4S4BLJ6_9BACI</name>
<protein>
    <submittedName>
        <fullName evidence="4">Serine protease</fullName>
    </submittedName>
</protein>
<dbReference type="GO" id="GO:0008233">
    <property type="term" value="F:peptidase activity"/>
    <property type="evidence" value="ECO:0007669"/>
    <property type="project" value="UniProtKB-KW"/>
</dbReference>
<dbReference type="InterPro" id="IPR014044">
    <property type="entry name" value="CAP_dom"/>
</dbReference>
<dbReference type="Proteomes" id="UP000310334">
    <property type="component" value="Unassembled WGS sequence"/>
</dbReference>
<organism evidence="4 5">
    <name type="scientific">Metabacillus sediminilitoris</name>
    <dbReference type="NCBI Taxonomy" id="2567941"/>
    <lineage>
        <taxon>Bacteria</taxon>
        <taxon>Bacillati</taxon>
        <taxon>Bacillota</taxon>
        <taxon>Bacilli</taxon>
        <taxon>Bacillales</taxon>
        <taxon>Bacillaceae</taxon>
        <taxon>Metabacillus</taxon>
    </lineage>
</organism>
<dbReference type="InterPro" id="IPR035940">
    <property type="entry name" value="CAP_sf"/>
</dbReference>
<dbReference type="GO" id="GO:0006508">
    <property type="term" value="P:proteolysis"/>
    <property type="evidence" value="ECO:0007669"/>
    <property type="project" value="UniProtKB-KW"/>
</dbReference>
<dbReference type="Gene3D" id="3.40.33.10">
    <property type="entry name" value="CAP"/>
    <property type="match status" value="1"/>
</dbReference>
<feature type="domain" description="CAP-associated" evidence="3">
    <location>
        <begin position="103"/>
        <end position="240"/>
    </location>
</feature>
<dbReference type="PANTHER" id="PTHR31157:SF1">
    <property type="entry name" value="SCP DOMAIN-CONTAINING PROTEIN"/>
    <property type="match status" value="1"/>
</dbReference>
<gene>
    <name evidence="4" type="ORF">E6W99_23440</name>
</gene>
<dbReference type="AlphaFoldDB" id="A0A4S4BLJ6"/>
<feature type="compositionally biased region" description="Basic and acidic residues" evidence="1">
    <location>
        <begin position="75"/>
        <end position="87"/>
    </location>
</feature>
<keyword evidence="5" id="KW-1185">Reference proteome</keyword>
<dbReference type="Pfam" id="PF00188">
    <property type="entry name" value="CAP"/>
    <property type="match status" value="1"/>
</dbReference>
<proteinExistence type="predicted"/>
<keyword evidence="4" id="KW-0378">Hydrolase</keyword>